<evidence type="ECO:0008006" key="4">
    <source>
        <dbReference type="Google" id="ProtNLM"/>
    </source>
</evidence>
<protein>
    <recommendedName>
        <fullName evidence="4">BTB domain-containing protein</fullName>
    </recommendedName>
</protein>
<feature type="non-terminal residue" evidence="2">
    <location>
        <position position="149"/>
    </location>
</feature>
<keyword evidence="1" id="KW-1133">Transmembrane helix</keyword>
<keyword evidence="1" id="KW-0812">Transmembrane</keyword>
<dbReference type="EMBL" id="KV417639">
    <property type="protein sequence ID" value="KZP13022.1"/>
    <property type="molecule type" value="Genomic_DNA"/>
</dbReference>
<keyword evidence="1" id="KW-0472">Membrane</keyword>
<dbReference type="STRING" id="436010.A0A166BVN2"/>
<feature type="non-terminal residue" evidence="2">
    <location>
        <position position="1"/>
    </location>
</feature>
<keyword evidence="3" id="KW-1185">Reference proteome</keyword>
<evidence type="ECO:0000256" key="1">
    <source>
        <dbReference type="SAM" id="Phobius"/>
    </source>
</evidence>
<gene>
    <name evidence="2" type="ORF">FIBSPDRAFT_709131</name>
</gene>
<sequence>QVESTIFRVHSFFLDRESEGSYRFYTPGVNRVYLRGTNCLEFASLMKFFYYGMLTGTTFTLSEWTAILSISTRYEMTVIRLRAIPEVYAHRHNIDPVEWIIISEKNDVVEWLLEARTALCSREAPVTHEESRRLGHRNASLVAEAREAI</sequence>
<feature type="transmembrane region" description="Helical" evidence="1">
    <location>
        <begin position="48"/>
        <end position="70"/>
    </location>
</feature>
<reference evidence="2 3" key="1">
    <citation type="journal article" date="2016" name="Mol. Biol. Evol.">
        <title>Comparative Genomics of Early-Diverging Mushroom-Forming Fungi Provides Insights into the Origins of Lignocellulose Decay Capabilities.</title>
        <authorList>
            <person name="Nagy L.G."/>
            <person name="Riley R."/>
            <person name="Tritt A."/>
            <person name="Adam C."/>
            <person name="Daum C."/>
            <person name="Floudas D."/>
            <person name="Sun H."/>
            <person name="Yadav J.S."/>
            <person name="Pangilinan J."/>
            <person name="Larsson K.H."/>
            <person name="Matsuura K."/>
            <person name="Barry K."/>
            <person name="Labutti K."/>
            <person name="Kuo R."/>
            <person name="Ohm R.A."/>
            <person name="Bhattacharya S.S."/>
            <person name="Shirouzu T."/>
            <person name="Yoshinaga Y."/>
            <person name="Martin F.M."/>
            <person name="Grigoriev I.V."/>
            <person name="Hibbett D.S."/>
        </authorList>
    </citation>
    <scope>NUCLEOTIDE SEQUENCE [LARGE SCALE GENOMIC DNA]</scope>
    <source>
        <strain evidence="2 3">CBS 109695</strain>
    </source>
</reference>
<dbReference type="AlphaFoldDB" id="A0A166BVN2"/>
<dbReference type="Proteomes" id="UP000076532">
    <property type="component" value="Unassembled WGS sequence"/>
</dbReference>
<name>A0A166BVN2_9AGAM</name>
<organism evidence="2 3">
    <name type="scientific">Athelia psychrophila</name>
    <dbReference type="NCBI Taxonomy" id="1759441"/>
    <lineage>
        <taxon>Eukaryota</taxon>
        <taxon>Fungi</taxon>
        <taxon>Dikarya</taxon>
        <taxon>Basidiomycota</taxon>
        <taxon>Agaricomycotina</taxon>
        <taxon>Agaricomycetes</taxon>
        <taxon>Agaricomycetidae</taxon>
        <taxon>Atheliales</taxon>
        <taxon>Atheliaceae</taxon>
        <taxon>Athelia</taxon>
    </lineage>
</organism>
<accession>A0A166BVN2</accession>
<proteinExistence type="predicted"/>
<dbReference type="OrthoDB" id="2367075at2759"/>
<evidence type="ECO:0000313" key="2">
    <source>
        <dbReference type="EMBL" id="KZP13022.1"/>
    </source>
</evidence>
<evidence type="ECO:0000313" key="3">
    <source>
        <dbReference type="Proteomes" id="UP000076532"/>
    </source>
</evidence>